<name>A0A314UF59_PRUYE</name>
<protein>
    <submittedName>
        <fullName evidence="2">Uncharacterized protein</fullName>
    </submittedName>
</protein>
<proteinExistence type="predicted"/>
<organism evidence="2 3">
    <name type="scientific">Prunus yedoensis var. nudiflora</name>
    <dbReference type="NCBI Taxonomy" id="2094558"/>
    <lineage>
        <taxon>Eukaryota</taxon>
        <taxon>Viridiplantae</taxon>
        <taxon>Streptophyta</taxon>
        <taxon>Embryophyta</taxon>
        <taxon>Tracheophyta</taxon>
        <taxon>Spermatophyta</taxon>
        <taxon>Magnoliopsida</taxon>
        <taxon>eudicotyledons</taxon>
        <taxon>Gunneridae</taxon>
        <taxon>Pentapetalae</taxon>
        <taxon>rosids</taxon>
        <taxon>fabids</taxon>
        <taxon>Rosales</taxon>
        <taxon>Rosaceae</taxon>
        <taxon>Amygdaloideae</taxon>
        <taxon>Amygdaleae</taxon>
        <taxon>Prunus</taxon>
    </lineage>
</organism>
<sequence length="380" mass="41748">MKRVTKLELRLDLQPQNVQKIMTRPSESGLAKWEIVESCENADDREAVVQIFERKKWIVNQAKHQAYLFEQHLASKCLIDGIAPPPWLLSSSSDPNHVLNKQELISGVPLPSAQPVIHFTGSHCPVFDKPRFWCRREVLILPHCPVSNAECASNGVPQDQREEDPSVTSPEDQKDARISDIYHDPALSPVTGAGDEVSIFPKCLISNARCSSDGVPQDQREEDPSVTSPDDQRECPISNAGDSSNGVPQDQREEDPSVTSPEGQGDAKTSNIYHDPALSLARVQRSKSRQRALAIRNSANKSSSQVKNNVNGCAGGIIGSAISFLQSDHVDEMNLVKPPDTCDNLELSAVNGEKHSSKENCSWSLSPEVLGHKLCIVLKE</sequence>
<gene>
    <name evidence="2" type="ORF">Pyn_24965</name>
</gene>
<dbReference type="Proteomes" id="UP000250321">
    <property type="component" value="Unassembled WGS sequence"/>
</dbReference>
<evidence type="ECO:0000313" key="2">
    <source>
        <dbReference type="EMBL" id="PQM35044.1"/>
    </source>
</evidence>
<keyword evidence="3" id="KW-1185">Reference proteome</keyword>
<feature type="region of interest" description="Disordered" evidence="1">
    <location>
        <begin position="151"/>
        <end position="176"/>
    </location>
</feature>
<evidence type="ECO:0000256" key="1">
    <source>
        <dbReference type="SAM" id="MobiDB-lite"/>
    </source>
</evidence>
<evidence type="ECO:0000313" key="3">
    <source>
        <dbReference type="Proteomes" id="UP000250321"/>
    </source>
</evidence>
<reference evidence="2 3" key="1">
    <citation type="submission" date="2018-02" db="EMBL/GenBank/DDBJ databases">
        <title>Draft genome of wild Prunus yedoensis var. nudiflora.</title>
        <authorList>
            <person name="Baek S."/>
            <person name="Kim J.-H."/>
            <person name="Choi K."/>
            <person name="Kim G.-B."/>
            <person name="Cho A."/>
            <person name="Jang H."/>
            <person name="Shin C.-H."/>
            <person name="Yu H.-J."/>
            <person name="Mun J.-H."/>
        </authorList>
    </citation>
    <scope>NUCLEOTIDE SEQUENCE [LARGE SCALE GENOMIC DNA]</scope>
    <source>
        <strain evidence="3">cv. Jeju island</strain>
        <tissue evidence="2">Leaf</tissue>
    </source>
</reference>
<dbReference type="EMBL" id="PJQY01003725">
    <property type="protein sequence ID" value="PQM35044.1"/>
    <property type="molecule type" value="Genomic_DNA"/>
</dbReference>
<feature type="region of interest" description="Disordered" evidence="1">
    <location>
        <begin position="210"/>
        <end position="277"/>
    </location>
</feature>
<feature type="compositionally biased region" description="Polar residues" evidence="1">
    <location>
        <begin position="257"/>
        <end position="272"/>
    </location>
</feature>
<dbReference type="AlphaFoldDB" id="A0A314UF59"/>
<comment type="caution">
    <text evidence="2">The sequence shown here is derived from an EMBL/GenBank/DDBJ whole genome shotgun (WGS) entry which is preliminary data.</text>
</comment>
<dbReference type="OrthoDB" id="681218at2759"/>
<accession>A0A314UF59</accession>